<feature type="compositionally biased region" description="Basic residues" evidence="1">
    <location>
        <begin position="22"/>
        <end position="31"/>
    </location>
</feature>
<protein>
    <submittedName>
        <fullName evidence="3">Vegetative cell wall protein gp1-like</fullName>
    </submittedName>
</protein>
<evidence type="ECO:0000256" key="1">
    <source>
        <dbReference type="SAM" id="MobiDB-lite"/>
    </source>
</evidence>
<feature type="region of interest" description="Disordered" evidence="1">
    <location>
        <begin position="228"/>
        <end position="306"/>
    </location>
</feature>
<sequence length="306" mass="32271">MQTLTLAPAAPPATSISLPCPRRQHPSRRRAPPTAGVSYIVFSLHLLSHTSTTFNRRPPRAFLSLWPLSGVTLDPQRQSPPVAVVPTSRGCRLLSLRPLQVSPGRGASAPFLRRCRRRHLGSAEPPSPGALATSPVACRRRRAPPSRCCRPASSLGELGPSWACRHPFTQSRLGATPTMTPATLRHPRPRPKRSPPPPHALGAAAATLNPSRARVAAPELRAAAAVARHLPPPPTPGGPSPLIGVAPRLPSPEKPSPSSSLLVRARASQHASPAASRRHLVLAATSPHRPHFPAAGAPTAESGKLS</sequence>
<feature type="region of interest" description="Disordered" evidence="1">
    <location>
        <begin position="1"/>
        <end position="32"/>
    </location>
</feature>
<keyword evidence="2" id="KW-1185">Reference proteome</keyword>
<gene>
    <name evidence="3" type="primary">LOC109705562</name>
</gene>
<feature type="compositionally biased region" description="Polar residues" evidence="1">
    <location>
        <begin position="170"/>
        <end position="181"/>
    </location>
</feature>
<organism evidence="2 3">
    <name type="scientific">Ananas comosus</name>
    <name type="common">Pineapple</name>
    <name type="synonym">Ananas ananas</name>
    <dbReference type="NCBI Taxonomy" id="4615"/>
    <lineage>
        <taxon>Eukaryota</taxon>
        <taxon>Viridiplantae</taxon>
        <taxon>Streptophyta</taxon>
        <taxon>Embryophyta</taxon>
        <taxon>Tracheophyta</taxon>
        <taxon>Spermatophyta</taxon>
        <taxon>Magnoliopsida</taxon>
        <taxon>Liliopsida</taxon>
        <taxon>Poales</taxon>
        <taxon>Bromeliaceae</taxon>
        <taxon>Bromelioideae</taxon>
        <taxon>Ananas</taxon>
    </lineage>
</organism>
<name>A0A6P5EER4_ANACO</name>
<proteinExistence type="predicted"/>
<evidence type="ECO:0000313" key="3">
    <source>
        <dbReference type="RefSeq" id="XP_020081886.1"/>
    </source>
</evidence>
<accession>A0A6P5EER4</accession>
<dbReference type="GeneID" id="109705562"/>
<reference evidence="2" key="1">
    <citation type="journal article" date="2015" name="Nat. Genet.">
        <title>The pineapple genome and the evolution of CAM photosynthesis.</title>
        <authorList>
            <person name="Ming R."/>
            <person name="VanBuren R."/>
            <person name="Wai C.M."/>
            <person name="Tang H."/>
            <person name="Schatz M.C."/>
            <person name="Bowers J.E."/>
            <person name="Lyons E."/>
            <person name="Wang M.L."/>
            <person name="Chen J."/>
            <person name="Biggers E."/>
            <person name="Zhang J."/>
            <person name="Huang L."/>
            <person name="Zhang L."/>
            <person name="Miao W."/>
            <person name="Zhang J."/>
            <person name="Ye Z."/>
            <person name="Miao C."/>
            <person name="Lin Z."/>
            <person name="Wang H."/>
            <person name="Zhou H."/>
            <person name="Yim W.C."/>
            <person name="Priest H.D."/>
            <person name="Zheng C."/>
            <person name="Woodhouse M."/>
            <person name="Edger P.P."/>
            <person name="Guyot R."/>
            <person name="Guo H.B."/>
            <person name="Guo H."/>
            <person name="Zheng G."/>
            <person name="Singh R."/>
            <person name="Sharma A."/>
            <person name="Min X."/>
            <person name="Zheng Y."/>
            <person name="Lee H."/>
            <person name="Gurtowski J."/>
            <person name="Sedlazeck F.J."/>
            <person name="Harkess A."/>
            <person name="McKain M.R."/>
            <person name="Liao Z."/>
            <person name="Fang J."/>
            <person name="Liu J."/>
            <person name="Zhang X."/>
            <person name="Zhang Q."/>
            <person name="Hu W."/>
            <person name="Qin Y."/>
            <person name="Wang K."/>
            <person name="Chen L.Y."/>
            <person name="Shirley N."/>
            <person name="Lin Y.R."/>
            <person name="Liu L.Y."/>
            <person name="Hernandez A.G."/>
            <person name="Wright C.L."/>
            <person name="Bulone V."/>
            <person name="Tuskan G.A."/>
            <person name="Heath K."/>
            <person name="Zee F."/>
            <person name="Moore P.H."/>
            <person name="Sunkar R."/>
            <person name="Leebens-Mack J.H."/>
            <person name="Mockler T."/>
            <person name="Bennetzen J.L."/>
            <person name="Freeling M."/>
            <person name="Sankoff D."/>
            <person name="Paterson A.H."/>
            <person name="Zhu X."/>
            <person name="Yang X."/>
            <person name="Smith J.A."/>
            <person name="Cushman J.C."/>
            <person name="Paull R.E."/>
            <person name="Yu Q."/>
        </authorList>
    </citation>
    <scope>NUCLEOTIDE SEQUENCE [LARGE SCALE GENOMIC DNA]</scope>
    <source>
        <strain evidence="2">cv. F153</strain>
    </source>
</reference>
<reference evidence="3" key="2">
    <citation type="submission" date="2025-08" db="UniProtKB">
        <authorList>
            <consortium name="RefSeq"/>
        </authorList>
    </citation>
    <scope>IDENTIFICATION</scope>
    <source>
        <tissue evidence="3">Leaf</tissue>
    </source>
</reference>
<dbReference type="AlphaFoldDB" id="A0A6P5EER4"/>
<feature type="compositionally biased region" description="Low complexity" evidence="1">
    <location>
        <begin position="1"/>
        <end position="14"/>
    </location>
</feature>
<evidence type="ECO:0000313" key="2">
    <source>
        <dbReference type="Proteomes" id="UP000515123"/>
    </source>
</evidence>
<feature type="region of interest" description="Disordered" evidence="1">
    <location>
        <begin position="170"/>
        <end position="203"/>
    </location>
</feature>
<dbReference type="RefSeq" id="XP_020081886.1">
    <property type="nucleotide sequence ID" value="XM_020226297.1"/>
</dbReference>
<dbReference type="Proteomes" id="UP000515123">
    <property type="component" value="Unplaced"/>
</dbReference>
<feature type="compositionally biased region" description="Pro residues" evidence="1">
    <location>
        <begin position="230"/>
        <end position="239"/>
    </location>
</feature>